<organism evidence="1">
    <name type="scientific">Anguilla anguilla</name>
    <name type="common">European freshwater eel</name>
    <name type="synonym">Muraena anguilla</name>
    <dbReference type="NCBI Taxonomy" id="7936"/>
    <lineage>
        <taxon>Eukaryota</taxon>
        <taxon>Metazoa</taxon>
        <taxon>Chordata</taxon>
        <taxon>Craniata</taxon>
        <taxon>Vertebrata</taxon>
        <taxon>Euteleostomi</taxon>
        <taxon>Actinopterygii</taxon>
        <taxon>Neopterygii</taxon>
        <taxon>Teleostei</taxon>
        <taxon>Anguilliformes</taxon>
        <taxon>Anguillidae</taxon>
        <taxon>Anguilla</taxon>
    </lineage>
</organism>
<reference evidence="1" key="2">
    <citation type="journal article" date="2015" name="Fish Shellfish Immunol.">
        <title>Early steps in the European eel (Anguilla anguilla)-Vibrio vulnificus interaction in the gills: Role of the RtxA13 toxin.</title>
        <authorList>
            <person name="Callol A."/>
            <person name="Pajuelo D."/>
            <person name="Ebbesson L."/>
            <person name="Teles M."/>
            <person name="MacKenzie S."/>
            <person name="Amaro C."/>
        </authorList>
    </citation>
    <scope>NUCLEOTIDE SEQUENCE</scope>
</reference>
<reference evidence="1" key="1">
    <citation type="submission" date="2014-11" db="EMBL/GenBank/DDBJ databases">
        <authorList>
            <person name="Amaro Gonzalez C."/>
        </authorList>
    </citation>
    <scope>NUCLEOTIDE SEQUENCE</scope>
</reference>
<protein>
    <submittedName>
        <fullName evidence="1">Uncharacterized protein</fullName>
    </submittedName>
</protein>
<accession>A0A0E9R1Z6</accession>
<evidence type="ECO:0000313" key="1">
    <source>
        <dbReference type="EMBL" id="JAH22338.1"/>
    </source>
</evidence>
<proteinExistence type="predicted"/>
<dbReference type="AlphaFoldDB" id="A0A0E9R1Z6"/>
<sequence length="44" mass="5089">MPFCFQSAKFSVFLSSTKQGFIPQWRAFAILVRTRLSRMRGGFS</sequence>
<dbReference type="EMBL" id="GBXM01086239">
    <property type="protein sequence ID" value="JAH22338.1"/>
    <property type="molecule type" value="Transcribed_RNA"/>
</dbReference>
<name>A0A0E9R1Z6_ANGAN</name>